<protein>
    <submittedName>
        <fullName evidence="4">DNA-processing protein DprA</fullName>
    </submittedName>
</protein>
<dbReference type="Gene3D" id="1.10.10.10">
    <property type="entry name" value="Winged helix-like DNA-binding domain superfamily/Winged helix DNA-binding domain"/>
    <property type="match status" value="1"/>
</dbReference>
<comment type="caution">
    <text evidence="4">The sequence shown here is derived from an EMBL/GenBank/DDBJ whole genome shotgun (WGS) entry which is preliminary data.</text>
</comment>
<feature type="domain" description="DprA winged helix" evidence="3">
    <location>
        <begin position="310"/>
        <end position="365"/>
    </location>
</feature>
<gene>
    <name evidence="4" type="primary">dprA</name>
    <name evidence="4" type="ORF">H9928_03435</name>
</gene>
<dbReference type="Gene3D" id="3.40.50.450">
    <property type="match status" value="1"/>
</dbReference>
<dbReference type="AlphaFoldDB" id="A0A948TLK2"/>
<name>A0A948TLK2_9BACT</name>
<dbReference type="InterPro" id="IPR057666">
    <property type="entry name" value="DrpA_SLOG"/>
</dbReference>
<dbReference type="Pfam" id="PF17782">
    <property type="entry name" value="WHD_DprA"/>
    <property type="match status" value="1"/>
</dbReference>
<dbReference type="PANTHER" id="PTHR43022">
    <property type="entry name" value="PROTEIN SMF"/>
    <property type="match status" value="1"/>
</dbReference>
<dbReference type="EMBL" id="JAHLFJ010000036">
    <property type="protein sequence ID" value="MBU3855606.1"/>
    <property type="molecule type" value="Genomic_DNA"/>
</dbReference>
<evidence type="ECO:0000256" key="1">
    <source>
        <dbReference type="ARBA" id="ARBA00006525"/>
    </source>
</evidence>
<evidence type="ECO:0000313" key="5">
    <source>
        <dbReference type="Proteomes" id="UP000784286"/>
    </source>
</evidence>
<dbReference type="NCBIfam" id="TIGR00732">
    <property type="entry name" value="dprA"/>
    <property type="match status" value="1"/>
</dbReference>
<dbReference type="InterPro" id="IPR003488">
    <property type="entry name" value="DprA"/>
</dbReference>
<evidence type="ECO:0000259" key="2">
    <source>
        <dbReference type="Pfam" id="PF02481"/>
    </source>
</evidence>
<proteinExistence type="inferred from homology"/>
<dbReference type="PANTHER" id="PTHR43022:SF1">
    <property type="entry name" value="PROTEIN SMF"/>
    <property type="match status" value="1"/>
</dbReference>
<sequence>MKDEERLYTLALTRTPGLGLAGAHNLLKTAGSAAEIILHAKELAEEIPGLSPKLAGALGKPDILRICEAELQFAEKNGIRCLIPSDEAYPSRLRECDDAPLALFYKGNADLNSLHIVSVVGTRNATDYGKEICRTFLHDLKEMLPDVLVVSGLAYGIDIHAHRAALNHGIPTVGVLAHGLDRIYPAVHKHTAAEMLSCGGLLTEFPSGTNPDKQNFVKRNRIVAGISDATIVIESAVKGGSLITAEIADSYQRDCFAFPGRINDEYSAGCNELIRQNKATLVQNAEDFVKAMCWDVENKVPRAIQRQLFPDLSEEEERIVNLLKKQPEGKQINTLVVECNIAINRMAGILFELEMKGVIKALAGGVYRLL</sequence>
<dbReference type="Pfam" id="PF02481">
    <property type="entry name" value="DNA_processg_A"/>
    <property type="match status" value="1"/>
</dbReference>
<reference evidence="4" key="1">
    <citation type="journal article" date="2021" name="PeerJ">
        <title>Extensive microbial diversity within the chicken gut microbiome revealed by metagenomics and culture.</title>
        <authorList>
            <person name="Gilroy R."/>
            <person name="Ravi A."/>
            <person name="Getino M."/>
            <person name="Pursley I."/>
            <person name="Horton D.L."/>
            <person name="Alikhan N.F."/>
            <person name="Baker D."/>
            <person name="Gharbi K."/>
            <person name="Hall N."/>
            <person name="Watson M."/>
            <person name="Adriaenssens E.M."/>
            <person name="Foster-Nyarko E."/>
            <person name="Jarju S."/>
            <person name="Secka A."/>
            <person name="Antonio M."/>
            <person name="Oren A."/>
            <person name="Chaudhuri R.R."/>
            <person name="La Ragione R."/>
            <person name="Hildebrand F."/>
            <person name="Pallen M.J."/>
        </authorList>
    </citation>
    <scope>NUCLEOTIDE SEQUENCE</scope>
    <source>
        <strain evidence="4">8470</strain>
    </source>
</reference>
<dbReference type="InterPro" id="IPR041614">
    <property type="entry name" value="DprA_WH"/>
</dbReference>
<dbReference type="GO" id="GO:0009294">
    <property type="term" value="P:DNA-mediated transformation"/>
    <property type="evidence" value="ECO:0007669"/>
    <property type="project" value="InterPro"/>
</dbReference>
<dbReference type="SUPFAM" id="SSF102405">
    <property type="entry name" value="MCP/YpsA-like"/>
    <property type="match status" value="1"/>
</dbReference>
<dbReference type="InterPro" id="IPR036388">
    <property type="entry name" value="WH-like_DNA-bd_sf"/>
</dbReference>
<dbReference type="Proteomes" id="UP000784286">
    <property type="component" value="Unassembled WGS sequence"/>
</dbReference>
<reference evidence="4" key="2">
    <citation type="submission" date="2021-04" db="EMBL/GenBank/DDBJ databases">
        <authorList>
            <person name="Gilroy R."/>
        </authorList>
    </citation>
    <scope>NUCLEOTIDE SEQUENCE</scope>
    <source>
        <strain evidence="4">8470</strain>
    </source>
</reference>
<accession>A0A948TLK2</accession>
<feature type="domain" description="Smf/DprA SLOG" evidence="2">
    <location>
        <begin position="81"/>
        <end position="291"/>
    </location>
</feature>
<comment type="similarity">
    <text evidence="1">Belongs to the DprA/Smf family.</text>
</comment>
<evidence type="ECO:0000313" key="4">
    <source>
        <dbReference type="EMBL" id="MBU3855606.1"/>
    </source>
</evidence>
<evidence type="ECO:0000259" key="3">
    <source>
        <dbReference type="Pfam" id="PF17782"/>
    </source>
</evidence>
<organism evidence="4 5">
    <name type="scientific">Candidatus Phocaeicola excrementipullorum</name>
    <dbReference type="NCBI Taxonomy" id="2838731"/>
    <lineage>
        <taxon>Bacteria</taxon>
        <taxon>Pseudomonadati</taxon>
        <taxon>Bacteroidota</taxon>
        <taxon>Bacteroidia</taxon>
        <taxon>Bacteroidales</taxon>
        <taxon>Bacteroidaceae</taxon>
        <taxon>Phocaeicola</taxon>
    </lineage>
</organism>